<feature type="repeat" description="TPR" evidence="3">
    <location>
        <begin position="129"/>
        <end position="162"/>
    </location>
</feature>
<evidence type="ECO:0000313" key="5">
    <source>
        <dbReference type="EMBL" id="PHN00617.1"/>
    </source>
</evidence>
<feature type="repeat" description="TPR" evidence="3">
    <location>
        <begin position="255"/>
        <end position="288"/>
    </location>
</feature>
<keyword evidence="2 3" id="KW-0802">TPR repeat</keyword>
<dbReference type="EMBL" id="PDUD01000091">
    <property type="protein sequence ID" value="PHN00617.1"/>
    <property type="molecule type" value="Genomic_DNA"/>
</dbReference>
<dbReference type="InterPro" id="IPR019734">
    <property type="entry name" value="TPR_rpt"/>
</dbReference>
<reference evidence="5 6" key="1">
    <citation type="submission" date="2017-10" db="EMBL/GenBank/DDBJ databases">
        <title>The draft genome sequence of Lewinella nigricans NBRC 102662.</title>
        <authorList>
            <person name="Wang K."/>
        </authorList>
    </citation>
    <scope>NUCLEOTIDE SEQUENCE [LARGE SCALE GENOMIC DNA]</scope>
    <source>
        <strain evidence="5 6">NBRC 102662</strain>
    </source>
</reference>
<dbReference type="InterPro" id="IPR011990">
    <property type="entry name" value="TPR-like_helical_dom_sf"/>
</dbReference>
<evidence type="ECO:0000313" key="6">
    <source>
        <dbReference type="Proteomes" id="UP000223913"/>
    </source>
</evidence>
<feature type="repeat" description="TPR" evidence="3">
    <location>
        <begin position="339"/>
        <end position="372"/>
    </location>
</feature>
<accession>A0A2D0MWN9</accession>
<dbReference type="PANTHER" id="PTHR45641">
    <property type="entry name" value="TETRATRICOPEPTIDE REPEAT PROTEIN (AFU_ORTHOLOGUE AFUA_6G03870)"/>
    <property type="match status" value="1"/>
</dbReference>
<organism evidence="5 6">
    <name type="scientific">Flavilitoribacter nigricans (strain ATCC 23147 / DSM 23189 / NBRC 102662 / NCIMB 1420 / SS-2)</name>
    <name type="common">Lewinella nigricans</name>
    <dbReference type="NCBI Taxonomy" id="1122177"/>
    <lineage>
        <taxon>Bacteria</taxon>
        <taxon>Pseudomonadati</taxon>
        <taxon>Bacteroidota</taxon>
        <taxon>Saprospiria</taxon>
        <taxon>Saprospirales</taxon>
        <taxon>Lewinellaceae</taxon>
        <taxon>Flavilitoribacter</taxon>
    </lineage>
</organism>
<proteinExistence type="predicted"/>
<dbReference type="Pfam" id="PF13424">
    <property type="entry name" value="TPR_12"/>
    <property type="match status" value="4"/>
</dbReference>
<evidence type="ECO:0000256" key="3">
    <source>
        <dbReference type="PROSITE-ProRule" id="PRU00339"/>
    </source>
</evidence>
<sequence>MISKNVQFLLFLLLYSFILPTISSAQREHVLRDSLPLAAMDTLQAKEMLALGKNQLQQGDFAGAEQSFAEARGKISASLGEFHPLFAEALYLMGRLKMHLGDFPTAAELHNKALSIRLSLLGEQHSSVAFSLADLGILAIYQGDFDLAVKRFKSALDIHNRQAVKDHRAIASVYNGLGGVYSYTAKYDSAEAYYIKGYELLVPILGEQHQEVAVFINNIGFCKDKKGYYREAVNYYTQGLNIRKSIFGSNHPEVALSYNSLGAVMIATGDYSKAMSYHENALQIRISVFGENHPEVANSYNNLGIIYNFLGDQENAQQLFEKALEINQQIYGPTHYLIASMKNNLGMVYEDIEQFSKAIEYYDQGLKIQQASLGEINLEVRNSHYNLGNVYFKLKDYDNAFQQHQAALQISRELFGDQHPSIGESLRNLALIVWKQGRPEEAITYFEASLKAFNYKENGTLEEVNSLWQTVGTLGEIAQFTFMQHRYQPKVDLLYQSYIDHQRWLAAMLAQQQDQTAELKAIFDQINATVFETALLTNQLLYEQTDSVRYAYESFDLSERSKSLLLYKAMQEADALYFADIPDSLLKKEYDLRMDMTYLEKQRQAQLMGGRSETDTTVLAIRAELFHLQQVYDQLKSRFEKDYSNYYRLKYELATVSVTEIQRDLLQPGQALVEYFLGDSTLFIFLVKPQDYQVIEVAVDPQLSEWVETLRQNIRQPYPYSLAAYSEAAYRLYDILLAPIAEQLSDRLIIIPDGILNYLPFDALLTREPKNPYRPETYDYVMRNYQISYSYSATLLREMIQKQHRRIPERQILAMAPYADLDSIATSSFHQGDWWDTKNRGEILKGLPATTIELDSIQNIYSTDALYGAAATKKRFWDLAYNYRVLHLATHGKADPRVGDYSYLAFAPLSDSLDNELLYVRDLYNLPLNADMVVLSACETGMGELQRGEGMVSMARAFAYAGAKSMVTTLWPVNDRSMQELMVAFYQNLKKGKTKEEALQSAKMEYLVKHPGTAAHPSFWAGVIVIGDTQGF</sequence>
<dbReference type="AlphaFoldDB" id="A0A2D0MWN9"/>
<keyword evidence="1" id="KW-0677">Repeat</keyword>
<feature type="repeat" description="TPR" evidence="3">
    <location>
        <begin position="297"/>
        <end position="330"/>
    </location>
</feature>
<dbReference type="RefSeq" id="WP_099155967.1">
    <property type="nucleotide sequence ID" value="NZ_PDUD01000091.1"/>
</dbReference>
<dbReference type="PANTHER" id="PTHR45641:SF19">
    <property type="entry name" value="NEPHROCYSTIN-3"/>
    <property type="match status" value="1"/>
</dbReference>
<protein>
    <recommendedName>
        <fullName evidence="4">CHAT domain-containing protein</fullName>
    </recommendedName>
</protein>
<gene>
    <name evidence="5" type="ORF">CRP01_41290</name>
</gene>
<dbReference type="OrthoDB" id="9771112at2"/>
<keyword evidence="6" id="KW-1185">Reference proteome</keyword>
<feature type="repeat" description="TPR" evidence="3">
    <location>
        <begin position="381"/>
        <end position="414"/>
    </location>
</feature>
<dbReference type="SMART" id="SM00028">
    <property type="entry name" value="TPR"/>
    <property type="match status" value="10"/>
</dbReference>
<dbReference type="SUPFAM" id="SSF48452">
    <property type="entry name" value="TPR-like"/>
    <property type="match status" value="3"/>
</dbReference>
<dbReference type="InterPro" id="IPR024983">
    <property type="entry name" value="CHAT_dom"/>
</dbReference>
<dbReference type="PROSITE" id="PS50005">
    <property type="entry name" value="TPR"/>
    <property type="match status" value="5"/>
</dbReference>
<name>A0A2D0MWN9_FLAN2</name>
<dbReference type="PROSITE" id="PS50293">
    <property type="entry name" value="TPR_REGION"/>
    <property type="match status" value="1"/>
</dbReference>
<dbReference type="Proteomes" id="UP000223913">
    <property type="component" value="Unassembled WGS sequence"/>
</dbReference>
<evidence type="ECO:0000256" key="2">
    <source>
        <dbReference type="ARBA" id="ARBA00022803"/>
    </source>
</evidence>
<feature type="domain" description="CHAT" evidence="4">
    <location>
        <begin position="728"/>
        <end position="1028"/>
    </location>
</feature>
<evidence type="ECO:0000256" key="1">
    <source>
        <dbReference type="ARBA" id="ARBA00022737"/>
    </source>
</evidence>
<comment type="caution">
    <text evidence="5">The sequence shown here is derived from an EMBL/GenBank/DDBJ whole genome shotgun (WGS) entry which is preliminary data.</text>
</comment>
<dbReference type="Gene3D" id="1.25.40.10">
    <property type="entry name" value="Tetratricopeptide repeat domain"/>
    <property type="match status" value="3"/>
</dbReference>
<dbReference type="Pfam" id="PF13181">
    <property type="entry name" value="TPR_8"/>
    <property type="match status" value="1"/>
</dbReference>
<dbReference type="Pfam" id="PF12770">
    <property type="entry name" value="CHAT"/>
    <property type="match status" value="1"/>
</dbReference>
<evidence type="ECO:0000259" key="4">
    <source>
        <dbReference type="Pfam" id="PF12770"/>
    </source>
</evidence>